<name>A0A6C0BEL7_9ZZZZ</name>
<protein>
    <submittedName>
        <fullName evidence="1">Uncharacterized protein</fullName>
    </submittedName>
</protein>
<proteinExistence type="predicted"/>
<sequence length="130" mass="15605">MKINQLFRERVPEELLERVAKCFGLQSIHDTTLFCKTDLEKHDSCNKIINMLDEIKHYYLPCKARMYLTEMDEGKCITSFRQMLRLHNLNLRSIQKYVNYKKVTYYFISEEATPHKKIKMTQENITISFS</sequence>
<reference evidence="1" key="1">
    <citation type="journal article" date="2020" name="Nature">
        <title>Giant virus diversity and host interactions through global metagenomics.</title>
        <authorList>
            <person name="Schulz F."/>
            <person name="Roux S."/>
            <person name="Paez-Espino D."/>
            <person name="Jungbluth S."/>
            <person name="Walsh D.A."/>
            <person name="Denef V.J."/>
            <person name="McMahon K.D."/>
            <person name="Konstantinidis K.T."/>
            <person name="Eloe-Fadrosh E.A."/>
            <person name="Kyrpides N.C."/>
            <person name="Woyke T."/>
        </authorList>
    </citation>
    <scope>NUCLEOTIDE SEQUENCE</scope>
    <source>
        <strain evidence="1">GVMAG-M-3300010354-11</strain>
    </source>
</reference>
<dbReference type="AlphaFoldDB" id="A0A6C0BEL7"/>
<accession>A0A6C0BEL7</accession>
<dbReference type="EMBL" id="MN739140">
    <property type="protein sequence ID" value="QHS90500.1"/>
    <property type="molecule type" value="Genomic_DNA"/>
</dbReference>
<evidence type="ECO:0000313" key="1">
    <source>
        <dbReference type="EMBL" id="QHS90500.1"/>
    </source>
</evidence>
<organism evidence="1">
    <name type="scientific">viral metagenome</name>
    <dbReference type="NCBI Taxonomy" id="1070528"/>
    <lineage>
        <taxon>unclassified sequences</taxon>
        <taxon>metagenomes</taxon>
        <taxon>organismal metagenomes</taxon>
    </lineage>
</organism>